<organism evidence="1 2">
    <name type="scientific">Burkholderia ubonensis</name>
    <dbReference type="NCBI Taxonomy" id="101571"/>
    <lineage>
        <taxon>Bacteria</taxon>
        <taxon>Pseudomonadati</taxon>
        <taxon>Pseudomonadota</taxon>
        <taxon>Betaproteobacteria</taxon>
        <taxon>Burkholderiales</taxon>
        <taxon>Burkholderiaceae</taxon>
        <taxon>Burkholderia</taxon>
        <taxon>Burkholderia cepacia complex</taxon>
    </lineage>
</organism>
<dbReference type="Proteomes" id="UP000065504">
    <property type="component" value="Unassembled WGS sequence"/>
</dbReference>
<sequence length="61" mass="6322">MVVLDVPTTAFVTELLPSATSPLCAPATALLPMLTVSLTEIPVPAREPIATLLFPLVPIPA</sequence>
<dbReference type="AlphaFoldDB" id="A0A107JI86"/>
<evidence type="ECO:0000313" key="2">
    <source>
        <dbReference type="Proteomes" id="UP000065504"/>
    </source>
</evidence>
<protein>
    <submittedName>
        <fullName evidence="1">Uncharacterized protein</fullName>
    </submittedName>
</protein>
<comment type="caution">
    <text evidence="1">The sequence shown here is derived from an EMBL/GenBank/DDBJ whole genome shotgun (WGS) entry which is preliminary data.</text>
</comment>
<evidence type="ECO:0000313" key="1">
    <source>
        <dbReference type="EMBL" id="KWK81006.1"/>
    </source>
</evidence>
<name>A0A107JI86_9BURK</name>
<reference evidence="1 2" key="1">
    <citation type="submission" date="2015-11" db="EMBL/GenBank/DDBJ databases">
        <title>Expanding the genomic diversity of Burkholderia species for the development of highly accurate diagnostics.</title>
        <authorList>
            <person name="Sahl J."/>
            <person name="Keim P."/>
            <person name="Wagner D."/>
        </authorList>
    </citation>
    <scope>NUCLEOTIDE SEQUENCE [LARGE SCALE GENOMIC DNA]</scope>
    <source>
        <strain evidence="1 2">MSMB782WGS</strain>
    </source>
</reference>
<accession>A0A107JI86</accession>
<proteinExistence type="predicted"/>
<dbReference type="EMBL" id="LPLU01000041">
    <property type="protein sequence ID" value="KWK81006.1"/>
    <property type="molecule type" value="Genomic_DNA"/>
</dbReference>
<gene>
    <name evidence="1" type="ORF">WM16_00010</name>
</gene>
<dbReference type="RefSeq" id="WP_060232946.1">
    <property type="nucleotide sequence ID" value="NZ_LPLU01000041.1"/>
</dbReference>